<evidence type="ECO:0000313" key="11">
    <source>
        <dbReference type="EMBL" id="MBB4173035.1"/>
    </source>
</evidence>
<evidence type="ECO:0000256" key="1">
    <source>
        <dbReference type="ARBA" id="ARBA00004613"/>
    </source>
</evidence>
<evidence type="ECO:0000256" key="4">
    <source>
        <dbReference type="ARBA" id="ARBA00022651"/>
    </source>
</evidence>
<dbReference type="SUPFAM" id="SSF53474">
    <property type="entry name" value="alpha/beta-Hydrolases"/>
    <property type="match status" value="1"/>
</dbReference>
<dbReference type="PANTHER" id="PTHR38050:SF1">
    <property type="entry name" value="FERULOYL ESTERASE C"/>
    <property type="match status" value="1"/>
</dbReference>
<name>A0A7W6Q4T1_9RHOB</name>
<evidence type="ECO:0000313" key="12">
    <source>
        <dbReference type="Proteomes" id="UP000565745"/>
    </source>
</evidence>
<proteinExistence type="inferred from homology"/>
<dbReference type="GO" id="GO:0005576">
    <property type="term" value="C:extracellular region"/>
    <property type="evidence" value="ECO:0007669"/>
    <property type="project" value="UniProtKB-SubCell"/>
</dbReference>
<feature type="chain" id="PRO_5031072228" evidence="10">
    <location>
        <begin position="26"/>
        <end position="269"/>
    </location>
</feature>
<feature type="signal peptide" evidence="10">
    <location>
        <begin position="1"/>
        <end position="25"/>
    </location>
</feature>
<comment type="function">
    <text evidence="9">Involved in degradation of plant cell walls. Hydrolyzes the feruloyl-arabinose ester bond in arabinoxylans, and the feruloyl-galactose ester bond in pectin. Active against paranitrophenyl-acetate, methyl ferulate and wheat arabinoxylan.</text>
</comment>
<keyword evidence="4" id="KW-0858">Xylan degradation</keyword>
<dbReference type="AlphaFoldDB" id="A0A7W6Q4T1"/>
<evidence type="ECO:0000256" key="3">
    <source>
        <dbReference type="ARBA" id="ARBA00022525"/>
    </source>
</evidence>
<keyword evidence="8" id="KW-0624">Polysaccharide degradation</keyword>
<dbReference type="InterPro" id="IPR043595">
    <property type="entry name" value="FaeB/C/D"/>
</dbReference>
<evidence type="ECO:0000256" key="7">
    <source>
        <dbReference type="ARBA" id="ARBA00023277"/>
    </source>
</evidence>
<dbReference type="GO" id="GO:0045493">
    <property type="term" value="P:xylan catabolic process"/>
    <property type="evidence" value="ECO:0007669"/>
    <property type="project" value="UniProtKB-KW"/>
</dbReference>
<organism evidence="11 12">
    <name type="scientific">Sulfitobacter noctilucicola</name>
    <dbReference type="NCBI Taxonomy" id="1342301"/>
    <lineage>
        <taxon>Bacteria</taxon>
        <taxon>Pseudomonadati</taxon>
        <taxon>Pseudomonadota</taxon>
        <taxon>Alphaproteobacteria</taxon>
        <taxon>Rhodobacterales</taxon>
        <taxon>Roseobacteraceae</taxon>
        <taxon>Sulfitobacter</taxon>
    </lineage>
</organism>
<comment type="subcellular location">
    <subcellularLocation>
        <location evidence="1">Secreted</location>
    </subcellularLocation>
</comment>
<evidence type="ECO:0000256" key="10">
    <source>
        <dbReference type="SAM" id="SignalP"/>
    </source>
</evidence>
<evidence type="ECO:0000256" key="9">
    <source>
        <dbReference type="ARBA" id="ARBA00025250"/>
    </source>
</evidence>
<keyword evidence="6" id="KW-0378">Hydrolase</keyword>
<evidence type="ECO:0000256" key="5">
    <source>
        <dbReference type="ARBA" id="ARBA00022729"/>
    </source>
</evidence>
<dbReference type="EMBL" id="JACIFU010000001">
    <property type="protein sequence ID" value="MBB4173035.1"/>
    <property type="molecule type" value="Genomic_DNA"/>
</dbReference>
<evidence type="ECO:0000256" key="8">
    <source>
        <dbReference type="ARBA" id="ARBA00023326"/>
    </source>
</evidence>
<keyword evidence="3" id="KW-0964">Secreted</keyword>
<keyword evidence="7" id="KW-0119">Carbohydrate metabolism</keyword>
<accession>A0A7W6Q4T1</accession>
<evidence type="ECO:0000256" key="6">
    <source>
        <dbReference type="ARBA" id="ARBA00022801"/>
    </source>
</evidence>
<sequence length="269" mass="30100">MAQFSGLMKYFLLLVLVFWPAIASAETCHGTNACTLGERSYHIKLPDDWDGQSALPVLLHFHGWGRQGDLIVNHQRISGHTRRRGVLLIAPNGENRTWDFWREDSRDTVFAAAVIEHVAERFPIDRAQIYVSGYSYGSAMAWRYACDNGDGVAALLAISGTLSQDENCAQAPQEIRHVHGMADTVMYFPVGPGGDVAHPVRLWRDTLGCGMADHTGPWQAVEWLTLDRRTWDCDGGRVTLDIHPGGHFIPHGWIGWQLDQLMGRVPQYP</sequence>
<keyword evidence="5 10" id="KW-0732">Signal</keyword>
<dbReference type="Proteomes" id="UP000565745">
    <property type="component" value="Unassembled WGS sequence"/>
</dbReference>
<evidence type="ECO:0000256" key="2">
    <source>
        <dbReference type="ARBA" id="ARBA00010278"/>
    </source>
</evidence>
<dbReference type="GO" id="GO:0030600">
    <property type="term" value="F:feruloyl esterase activity"/>
    <property type="evidence" value="ECO:0007669"/>
    <property type="project" value="InterPro"/>
</dbReference>
<comment type="caution">
    <text evidence="11">The sequence shown here is derived from an EMBL/GenBank/DDBJ whole genome shotgun (WGS) entry which is preliminary data.</text>
</comment>
<gene>
    <name evidence="11" type="ORF">GGR93_000796</name>
</gene>
<dbReference type="PANTHER" id="PTHR38050">
    <property type="match status" value="1"/>
</dbReference>
<keyword evidence="12" id="KW-1185">Reference proteome</keyword>
<protein>
    <submittedName>
        <fullName evidence="11">Polyhydroxybutyrate depolymerase</fullName>
    </submittedName>
</protein>
<comment type="similarity">
    <text evidence="2">Belongs to the faeC family.</text>
</comment>
<dbReference type="Gene3D" id="3.40.50.1820">
    <property type="entry name" value="alpha/beta hydrolase"/>
    <property type="match status" value="1"/>
</dbReference>
<reference evidence="11 12" key="1">
    <citation type="submission" date="2020-08" db="EMBL/GenBank/DDBJ databases">
        <title>Genomic Encyclopedia of Type Strains, Phase IV (KMG-IV): sequencing the most valuable type-strain genomes for metagenomic binning, comparative biology and taxonomic classification.</title>
        <authorList>
            <person name="Goeker M."/>
        </authorList>
    </citation>
    <scope>NUCLEOTIDE SEQUENCE [LARGE SCALE GENOMIC DNA]</scope>
    <source>
        <strain evidence="11 12">DSM 101015</strain>
    </source>
</reference>
<dbReference type="InterPro" id="IPR029058">
    <property type="entry name" value="AB_hydrolase_fold"/>
</dbReference>